<dbReference type="PANTHER" id="PTHR31025:SF27">
    <property type="entry name" value="SI:CH211-193K19.2-RELATED"/>
    <property type="match status" value="1"/>
</dbReference>
<dbReference type="Ensembl" id="ENSCCRT00020101259.1">
    <property type="protein sequence ID" value="ENSCCRP00020092678.1"/>
    <property type="gene ID" value="ENSCCRG00020042415.1"/>
</dbReference>
<dbReference type="AlphaFoldDB" id="A0A8C2JEF4"/>
<dbReference type="PANTHER" id="PTHR31025">
    <property type="entry name" value="SI:CH211-196P9.1-RELATED"/>
    <property type="match status" value="1"/>
</dbReference>
<evidence type="ECO:0000313" key="1">
    <source>
        <dbReference type="Ensembl" id="ENSCCRP00020092678.1"/>
    </source>
</evidence>
<accession>A0A8C2JEF4</accession>
<reference evidence="1" key="1">
    <citation type="submission" date="2025-08" db="UniProtKB">
        <authorList>
            <consortium name="Ensembl"/>
        </authorList>
    </citation>
    <scope>IDENTIFICATION</scope>
</reference>
<name>A0A8C2JEF4_CYPCA</name>
<proteinExistence type="predicted"/>
<protein>
    <submittedName>
        <fullName evidence="1">Uncharacterized protein</fullName>
    </submittedName>
</protein>
<organism evidence="1 2">
    <name type="scientific">Cyprinus carpio</name>
    <name type="common">Common carp</name>
    <dbReference type="NCBI Taxonomy" id="7962"/>
    <lineage>
        <taxon>Eukaryota</taxon>
        <taxon>Metazoa</taxon>
        <taxon>Chordata</taxon>
        <taxon>Craniata</taxon>
        <taxon>Vertebrata</taxon>
        <taxon>Euteleostomi</taxon>
        <taxon>Actinopterygii</taxon>
        <taxon>Neopterygii</taxon>
        <taxon>Teleostei</taxon>
        <taxon>Ostariophysi</taxon>
        <taxon>Cypriniformes</taxon>
        <taxon>Cyprinidae</taxon>
        <taxon>Cyprininae</taxon>
        <taxon>Cyprinus</taxon>
    </lineage>
</organism>
<evidence type="ECO:0000313" key="2">
    <source>
        <dbReference type="Proteomes" id="UP000694701"/>
    </source>
</evidence>
<sequence length="104" mass="12008">MEQFTMAVYVIRKEGGHHKPPADIGVVIKAVKVLNELPSFTSACALLLGMIYINNLAYPKPLRFTFEVFQKVLLKLDQHKMSPKVQSLFRRLQCTYYPFIQSYV</sequence>
<dbReference type="Proteomes" id="UP000694701">
    <property type="component" value="Unplaced"/>
</dbReference>